<protein>
    <submittedName>
        <fullName evidence="4">CBS domain-containing protein</fullName>
    </submittedName>
</protein>
<evidence type="ECO:0000256" key="1">
    <source>
        <dbReference type="ARBA" id="ARBA00023122"/>
    </source>
</evidence>
<dbReference type="PANTHER" id="PTHR43080">
    <property type="entry name" value="CBS DOMAIN-CONTAINING PROTEIN CBSX3, MITOCHONDRIAL"/>
    <property type="match status" value="1"/>
</dbReference>
<dbReference type="SMART" id="SM00116">
    <property type="entry name" value="CBS"/>
    <property type="match status" value="2"/>
</dbReference>
<dbReference type="EMBL" id="LWQU01000127">
    <property type="protein sequence ID" value="OAN52960.1"/>
    <property type="molecule type" value="Genomic_DNA"/>
</dbReference>
<feature type="domain" description="CBS" evidence="3">
    <location>
        <begin position="8"/>
        <end position="67"/>
    </location>
</feature>
<dbReference type="RefSeq" id="WP_068499104.1">
    <property type="nucleotide sequence ID" value="NZ_LWQU01000127.1"/>
</dbReference>
<evidence type="ECO:0000259" key="3">
    <source>
        <dbReference type="PROSITE" id="PS51371"/>
    </source>
</evidence>
<dbReference type="InterPro" id="IPR044725">
    <property type="entry name" value="CBSX3_CBS_dom"/>
</dbReference>
<reference evidence="4 5" key="1">
    <citation type="submission" date="2016-04" db="EMBL/GenBank/DDBJ databases">
        <title>Draft genome sequence of freshwater magnetotactic bacteria Magnetospirillum marisnigri SP-1 and Magnetospirillum moscoviense BB-1.</title>
        <authorList>
            <person name="Koziaeva V."/>
            <person name="Dziuba M.V."/>
            <person name="Ivanov T.M."/>
            <person name="Kuznetsov B."/>
            <person name="Grouzdev D.S."/>
        </authorList>
    </citation>
    <scope>NUCLEOTIDE SEQUENCE [LARGE SCALE GENOMIC DNA]</scope>
    <source>
        <strain evidence="4 5">BB-1</strain>
    </source>
</reference>
<dbReference type="AlphaFoldDB" id="A0A178MV87"/>
<dbReference type="InterPro" id="IPR051257">
    <property type="entry name" value="Diverse_CBS-Domain"/>
</dbReference>
<dbReference type="CDD" id="cd04623">
    <property type="entry name" value="CBS_pair_bac_euk"/>
    <property type="match status" value="1"/>
</dbReference>
<proteinExistence type="predicted"/>
<feature type="domain" description="CBS" evidence="3">
    <location>
        <begin position="76"/>
        <end position="131"/>
    </location>
</feature>
<dbReference type="InterPro" id="IPR046342">
    <property type="entry name" value="CBS_dom_sf"/>
</dbReference>
<dbReference type="PROSITE" id="PS51371">
    <property type="entry name" value="CBS"/>
    <property type="match status" value="2"/>
</dbReference>
<dbReference type="SUPFAM" id="SSF54631">
    <property type="entry name" value="CBS-domain pair"/>
    <property type="match status" value="1"/>
</dbReference>
<name>A0A178MV87_9PROT</name>
<sequence length="143" mass="15602">MSVEAILKTKGHNIFTIRPEHSVSEAAALMASKRVGVAIVCDAKGRLMGVVSERDIVSGITQYGKGLLEMPVRNIMTSPVVTCAPADSIKKVMEVMTERRIRHLPVLEGEELVGMISIGDAVNFRLHEAQMETAVLRDFAATR</sequence>
<dbReference type="Proteomes" id="UP000078543">
    <property type="component" value="Unassembled WGS sequence"/>
</dbReference>
<evidence type="ECO:0000256" key="2">
    <source>
        <dbReference type="PROSITE-ProRule" id="PRU00703"/>
    </source>
</evidence>
<evidence type="ECO:0000313" key="5">
    <source>
        <dbReference type="Proteomes" id="UP000078543"/>
    </source>
</evidence>
<keyword evidence="5" id="KW-1185">Reference proteome</keyword>
<comment type="caution">
    <text evidence="4">The sequence shown here is derived from an EMBL/GenBank/DDBJ whole genome shotgun (WGS) entry which is preliminary data.</text>
</comment>
<dbReference type="PANTHER" id="PTHR43080:SF2">
    <property type="entry name" value="CBS DOMAIN-CONTAINING PROTEIN"/>
    <property type="match status" value="1"/>
</dbReference>
<dbReference type="Pfam" id="PF00571">
    <property type="entry name" value="CBS"/>
    <property type="match status" value="2"/>
</dbReference>
<dbReference type="InterPro" id="IPR000644">
    <property type="entry name" value="CBS_dom"/>
</dbReference>
<dbReference type="STRING" id="1437059.A6A05_10240"/>
<dbReference type="Gene3D" id="3.10.580.10">
    <property type="entry name" value="CBS-domain"/>
    <property type="match status" value="1"/>
</dbReference>
<dbReference type="OrthoDB" id="9807125at2"/>
<evidence type="ECO:0000313" key="4">
    <source>
        <dbReference type="EMBL" id="OAN52960.1"/>
    </source>
</evidence>
<organism evidence="4 5">
    <name type="scientific">Magnetospirillum moscoviense</name>
    <dbReference type="NCBI Taxonomy" id="1437059"/>
    <lineage>
        <taxon>Bacteria</taxon>
        <taxon>Pseudomonadati</taxon>
        <taxon>Pseudomonadota</taxon>
        <taxon>Alphaproteobacteria</taxon>
        <taxon>Rhodospirillales</taxon>
        <taxon>Rhodospirillaceae</taxon>
        <taxon>Magnetospirillum</taxon>
    </lineage>
</organism>
<accession>A0A178MV87</accession>
<keyword evidence="1 2" id="KW-0129">CBS domain</keyword>
<gene>
    <name evidence="4" type="ORF">A6A05_10240</name>
</gene>